<proteinExistence type="predicted"/>
<accession>A0A8F1MC96</accession>
<organism evidence="2 3">
    <name type="scientific">Candidatus Minimicrobia naudis</name>
    <dbReference type="NCBI Taxonomy" id="2841263"/>
    <lineage>
        <taxon>Bacteria</taxon>
        <taxon>Candidatus Saccharimonadota</taxon>
        <taxon>Candidatus Saccharimonadota incertae sedis</taxon>
        <taxon>Candidatus Minimicrobia</taxon>
    </lineage>
</organism>
<gene>
    <name evidence="2" type="ORF">KOY48_05180</name>
</gene>
<dbReference type="EMBL" id="CP076460">
    <property type="protein sequence ID" value="QWQ32217.1"/>
    <property type="molecule type" value="Genomic_DNA"/>
</dbReference>
<evidence type="ECO:0000313" key="3">
    <source>
        <dbReference type="Proteomes" id="UP000679129"/>
    </source>
</evidence>
<sequence length="62" mass="6900">MMCRKILCLRFLMAIFMSPIVDSFGVCDGKFDEDAIIIVVDYANGSLPGAAKATDEWLKVNR</sequence>
<evidence type="ECO:0000256" key="1">
    <source>
        <dbReference type="SAM" id="SignalP"/>
    </source>
</evidence>
<dbReference type="Proteomes" id="UP000679129">
    <property type="component" value="Chromosome"/>
</dbReference>
<name>A0A8F1MC96_9BACT</name>
<dbReference type="KEGG" id="mnd:KOY48_05180"/>
<feature type="chain" id="PRO_5034177695" evidence="1">
    <location>
        <begin position="24"/>
        <end position="62"/>
    </location>
</feature>
<feature type="signal peptide" evidence="1">
    <location>
        <begin position="1"/>
        <end position="23"/>
    </location>
</feature>
<keyword evidence="3" id="KW-1185">Reference proteome</keyword>
<dbReference type="AlphaFoldDB" id="A0A8F1MC96"/>
<keyword evidence="1" id="KW-0732">Signal</keyword>
<reference evidence="2" key="1">
    <citation type="submission" date="2021-06" db="EMBL/GenBank/DDBJ databases">
        <title>An adapted protocol for Saccharibacteria cultivation: two new species join this phylum of Candidate Phyla Radiations.</title>
        <authorList>
            <person name="Ibrahim A."/>
            <person name="Maatouk M."/>
            <person name="Zgheib R."/>
            <person name="Haddad G."/>
            <person name="Bou Khalil J."/>
            <person name="Raoult D."/>
            <person name="Bittar F."/>
        </authorList>
    </citation>
    <scope>NUCLEOTIDE SEQUENCE</scope>
    <source>
        <strain evidence="2">IHU1</strain>
    </source>
</reference>
<evidence type="ECO:0000313" key="2">
    <source>
        <dbReference type="EMBL" id="QWQ32217.1"/>
    </source>
</evidence>
<protein>
    <submittedName>
        <fullName evidence="2">Uncharacterized protein</fullName>
    </submittedName>
</protein>